<name>A0A0C3CN96_HEBCY</name>
<dbReference type="AlphaFoldDB" id="A0A0C3CN96"/>
<dbReference type="HOGENOM" id="CLU_3068921_0_0_1"/>
<keyword evidence="2" id="KW-1185">Reference proteome</keyword>
<protein>
    <submittedName>
        <fullName evidence="1">Uncharacterized protein</fullName>
    </submittedName>
</protein>
<evidence type="ECO:0000313" key="2">
    <source>
        <dbReference type="Proteomes" id="UP000053424"/>
    </source>
</evidence>
<reference evidence="2" key="2">
    <citation type="submission" date="2015-01" db="EMBL/GenBank/DDBJ databases">
        <title>Evolutionary Origins and Diversification of the Mycorrhizal Mutualists.</title>
        <authorList>
            <consortium name="DOE Joint Genome Institute"/>
            <consortium name="Mycorrhizal Genomics Consortium"/>
            <person name="Kohler A."/>
            <person name="Kuo A."/>
            <person name="Nagy L.G."/>
            <person name="Floudas D."/>
            <person name="Copeland A."/>
            <person name="Barry K.W."/>
            <person name="Cichocki N."/>
            <person name="Veneault-Fourrey C."/>
            <person name="LaButti K."/>
            <person name="Lindquist E.A."/>
            <person name="Lipzen A."/>
            <person name="Lundell T."/>
            <person name="Morin E."/>
            <person name="Murat C."/>
            <person name="Riley R."/>
            <person name="Ohm R."/>
            <person name="Sun H."/>
            <person name="Tunlid A."/>
            <person name="Henrissat B."/>
            <person name="Grigoriev I.V."/>
            <person name="Hibbett D.S."/>
            <person name="Martin F."/>
        </authorList>
    </citation>
    <scope>NUCLEOTIDE SEQUENCE [LARGE SCALE GENOMIC DNA]</scope>
    <source>
        <strain evidence="2">h7</strain>
    </source>
</reference>
<evidence type="ECO:0000313" key="1">
    <source>
        <dbReference type="EMBL" id="KIM45256.1"/>
    </source>
</evidence>
<dbReference type="Proteomes" id="UP000053424">
    <property type="component" value="Unassembled WGS sequence"/>
</dbReference>
<gene>
    <name evidence="1" type="ORF">M413DRAFT_441938</name>
</gene>
<reference evidence="1 2" key="1">
    <citation type="submission" date="2014-04" db="EMBL/GenBank/DDBJ databases">
        <authorList>
            <consortium name="DOE Joint Genome Institute"/>
            <person name="Kuo A."/>
            <person name="Gay G."/>
            <person name="Dore J."/>
            <person name="Kohler A."/>
            <person name="Nagy L.G."/>
            <person name="Floudas D."/>
            <person name="Copeland A."/>
            <person name="Barry K.W."/>
            <person name="Cichocki N."/>
            <person name="Veneault-Fourrey C."/>
            <person name="LaButti K."/>
            <person name="Lindquist E.A."/>
            <person name="Lipzen A."/>
            <person name="Lundell T."/>
            <person name="Morin E."/>
            <person name="Murat C."/>
            <person name="Sun H."/>
            <person name="Tunlid A."/>
            <person name="Henrissat B."/>
            <person name="Grigoriev I.V."/>
            <person name="Hibbett D.S."/>
            <person name="Martin F."/>
            <person name="Nordberg H.P."/>
            <person name="Cantor M.N."/>
            <person name="Hua S.X."/>
        </authorList>
    </citation>
    <scope>NUCLEOTIDE SEQUENCE [LARGE SCALE GENOMIC DNA]</scope>
    <source>
        <strain evidence="2">h7</strain>
    </source>
</reference>
<proteinExistence type="predicted"/>
<sequence length="53" mass="6253">MRAKGRRAFEWYRFAFKYAEYATLARIWVAKVQDHSGTGTIIISKPNWMLTSK</sequence>
<dbReference type="EMBL" id="KN831772">
    <property type="protein sequence ID" value="KIM45256.1"/>
    <property type="molecule type" value="Genomic_DNA"/>
</dbReference>
<organism evidence="1 2">
    <name type="scientific">Hebeloma cylindrosporum</name>
    <dbReference type="NCBI Taxonomy" id="76867"/>
    <lineage>
        <taxon>Eukaryota</taxon>
        <taxon>Fungi</taxon>
        <taxon>Dikarya</taxon>
        <taxon>Basidiomycota</taxon>
        <taxon>Agaricomycotina</taxon>
        <taxon>Agaricomycetes</taxon>
        <taxon>Agaricomycetidae</taxon>
        <taxon>Agaricales</taxon>
        <taxon>Agaricineae</taxon>
        <taxon>Hymenogastraceae</taxon>
        <taxon>Hebeloma</taxon>
    </lineage>
</organism>
<accession>A0A0C3CN96</accession>